<feature type="region of interest" description="Disordered" evidence="1">
    <location>
        <begin position="23"/>
        <end position="61"/>
    </location>
</feature>
<evidence type="ECO:0000313" key="4">
    <source>
        <dbReference type="Proteomes" id="UP000005926"/>
    </source>
</evidence>
<dbReference type="GeneID" id="78411596"/>
<evidence type="ECO:0000256" key="1">
    <source>
        <dbReference type="SAM" id="MobiDB-lite"/>
    </source>
</evidence>
<dbReference type="Proteomes" id="UP000005926">
    <property type="component" value="Unassembled WGS sequence"/>
</dbReference>
<feature type="domain" description="DUF6287" evidence="2">
    <location>
        <begin position="94"/>
        <end position="127"/>
    </location>
</feature>
<evidence type="ECO:0000313" key="3">
    <source>
        <dbReference type="EMBL" id="EEW38144.1"/>
    </source>
</evidence>
<comment type="caution">
    <text evidence="3">The sequence shown here is derived from an EMBL/GenBank/DDBJ whole genome shotgun (WGS) entry which is preliminary data.</text>
</comment>
<dbReference type="Pfam" id="PF19804">
    <property type="entry name" value="DUF6287"/>
    <property type="match status" value="1"/>
</dbReference>
<dbReference type="AlphaFoldDB" id="C8NDZ2"/>
<name>C8NDZ2_9LACT</name>
<sequence>MKKLIESFLIALTLGGCSLFQKKEDSNTTTQTQTQSTTTRTSSTSTTKQTKTSTTAEPTTVVSTTIEQKEATVPVPETVSTEKVVIPAEQPKPSSMDLQAIKQGDFRSVEGTWRNSAGWEIHIDKEGKISSSHGDLKVGITKQQYQEGLLNWIMVPENNENTFVGGAVFSFIPQNVELTYGLLPGEKDQSDISKDRIFGTQTVTDGKTVKNMMYYKVD</sequence>
<dbReference type="PROSITE" id="PS51257">
    <property type="entry name" value="PROKAR_LIPOPROTEIN"/>
    <property type="match status" value="1"/>
</dbReference>
<dbReference type="RefSeq" id="WP_005605067.1">
    <property type="nucleotide sequence ID" value="NZ_CP102283.1"/>
</dbReference>
<dbReference type="HOGENOM" id="CLU_087879_0_0_9"/>
<proteinExistence type="predicted"/>
<keyword evidence="4" id="KW-1185">Reference proteome</keyword>
<feature type="compositionally biased region" description="Low complexity" evidence="1">
    <location>
        <begin position="28"/>
        <end position="61"/>
    </location>
</feature>
<accession>C8NDZ2</accession>
<dbReference type="InterPro" id="IPR046254">
    <property type="entry name" value="DUF6287"/>
</dbReference>
<gene>
    <name evidence="3" type="ORF">HMPREF0444_0137</name>
</gene>
<reference evidence="3 4" key="1">
    <citation type="submission" date="2009-08" db="EMBL/GenBank/DDBJ databases">
        <authorList>
            <person name="Muzny D."/>
            <person name="Qin X."/>
            <person name="Deng J."/>
            <person name="Jiang H."/>
            <person name="Liu Y."/>
            <person name="Qu J."/>
            <person name="Song X.-Z."/>
            <person name="Zhang L."/>
            <person name="Thornton R."/>
            <person name="Coyle M."/>
            <person name="Francisco L."/>
            <person name="Jackson L."/>
            <person name="Javaid M."/>
            <person name="Korchina V."/>
            <person name="Kovar C."/>
            <person name="Mata R."/>
            <person name="Mathew T."/>
            <person name="Ngo R."/>
            <person name="Nguyen L."/>
            <person name="Nguyen N."/>
            <person name="Okwuonu G."/>
            <person name="Ongeri F."/>
            <person name="Pham C."/>
            <person name="Simmons D."/>
            <person name="Wilczek-Boney K."/>
            <person name="Hale W."/>
            <person name="Jakkamsetti A."/>
            <person name="Pham P."/>
            <person name="Ruth R."/>
            <person name="San Lucas F."/>
            <person name="Warren J."/>
            <person name="Zhang J."/>
            <person name="Zhao Z."/>
            <person name="Zhou C."/>
            <person name="Zhu D."/>
            <person name="Lee S."/>
            <person name="Bess C."/>
            <person name="Blankenburg K."/>
            <person name="Forbes L."/>
            <person name="Fu Q."/>
            <person name="Gubbala S."/>
            <person name="Hirani K."/>
            <person name="Jayaseelan J.C."/>
            <person name="Lara F."/>
            <person name="Munidasa M."/>
            <person name="Palculict T."/>
            <person name="Patil S."/>
            <person name="Pu L.-L."/>
            <person name="Saada N."/>
            <person name="Tang L."/>
            <person name="Weissenberger G."/>
            <person name="Zhu Y."/>
            <person name="Hemphill L."/>
            <person name="Shang Y."/>
            <person name="Youmans B."/>
            <person name="Ayvaz T."/>
            <person name="Ross M."/>
            <person name="Santibanez J."/>
            <person name="Aqrawi P."/>
            <person name="Gross S."/>
            <person name="Joshi V."/>
            <person name="Fowler G."/>
            <person name="Nazareth L."/>
            <person name="Reid J."/>
            <person name="Worley K."/>
            <person name="Petrosino J."/>
            <person name="Highlander S."/>
            <person name="Gibbs R."/>
        </authorList>
    </citation>
    <scope>NUCLEOTIDE SEQUENCE [LARGE SCALE GENOMIC DNA]</scope>
    <source>
        <strain evidence="3 4">ATCC 49175</strain>
    </source>
</reference>
<dbReference type="EMBL" id="ACKZ01000007">
    <property type="protein sequence ID" value="EEW38144.1"/>
    <property type="molecule type" value="Genomic_DNA"/>
</dbReference>
<organism evidence="3 4">
    <name type="scientific">Granulicatella adiacens ATCC 49175</name>
    <dbReference type="NCBI Taxonomy" id="638301"/>
    <lineage>
        <taxon>Bacteria</taxon>
        <taxon>Bacillati</taxon>
        <taxon>Bacillota</taxon>
        <taxon>Bacilli</taxon>
        <taxon>Lactobacillales</taxon>
        <taxon>Carnobacteriaceae</taxon>
        <taxon>Granulicatella</taxon>
    </lineage>
</organism>
<evidence type="ECO:0000259" key="2">
    <source>
        <dbReference type="Pfam" id="PF19804"/>
    </source>
</evidence>
<protein>
    <recommendedName>
        <fullName evidence="2">DUF6287 domain-containing protein</fullName>
    </recommendedName>
</protein>